<feature type="transmembrane region" description="Helical" evidence="2">
    <location>
        <begin position="74"/>
        <end position="91"/>
    </location>
</feature>
<sequence length="481" mass="51572">MKVVYRVIVVAVALLAAFGAIYLGGSALKATLAGLAMIVGVYVGLRHPIWLLWLLAFVAGMFPAGYLPGVHVPMVFSFAMGSLLATIIHPWEVTGFSTLERWVLTLVGVSFVSLVASGFNLIAIMEYVKWTTATLLIIVLLRLPRDQLRRFGQVYVVSATAASLLAIGIVFGDSGGRVLKALSILGYGVKDNNFFVYTESGAVARLAGTFLEPNSAGIAILVAALICAVVFDGWRRVACGAILLLALALTLSRASLFAVVVGVVLMLVFASLSARQRMSIVGVFFLGFCVAIAVPKIRNRIFSSFGSQDAGSNARLDALKDFPGYMGGKWVFGRGWGLIEFKDPSKSIATNFVANAPLLATYRGGVIVATVFVLTFLYASYLAYQCLRTTHWNLAFYGGGFIGFFFLTMQLDIGTVTIPATVAALSLLVTFLKYTHELAMDLDDVGRGRPGPVPPPLPRPAPRTPVVDIVPPRVPAHARAQ</sequence>
<feature type="transmembrane region" description="Helical" evidence="2">
    <location>
        <begin position="241"/>
        <end position="270"/>
    </location>
</feature>
<evidence type="ECO:0000313" key="4">
    <source>
        <dbReference type="Proteomes" id="UP001432128"/>
    </source>
</evidence>
<name>A0AAU4K539_9NOCA</name>
<keyword evidence="2" id="KW-0812">Transmembrane</keyword>
<dbReference type="AlphaFoldDB" id="A0AAU4K539"/>
<feature type="transmembrane region" description="Helical" evidence="2">
    <location>
        <begin position="216"/>
        <end position="234"/>
    </location>
</feature>
<dbReference type="RefSeq" id="WP_328858295.1">
    <property type="nucleotide sequence ID" value="NZ_CP108021.1"/>
</dbReference>
<gene>
    <name evidence="3" type="ORF">OG579_04910</name>
</gene>
<dbReference type="Proteomes" id="UP001432128">
    <property type="component" value="Chromosome"/>
</dbReference>
<protein>
    <submittedName>
        <fullName evidence="3">O-antigen ligase domain-containing protein</fullName>
    </submittedName>
</protein>
<accession>A0AAU4K539</accession>
<feature type="transmembrane region" description="Helical" evidence="2">
    <location>
        <begin position="365"/>
        <end position="384"/>
    </location>
</feature>
<evidence type="ECO:0000256" key="1">
    <source>
        <dbReference type="SAM" id="MobiDB-lite"/>
    </source>
</evidence>
<proteinExistence type="predicted"/>
<keyword evidence="2" id="KW-1133">Transmembrane helix</keyword>
<evidence type="ECO:0000313" key="3">
    <source>
        <dbReference type="EMBL" id="WUM21149.1"/>
    </source>
</evidence>
<feature type="transmembrane region" description="Helical" evidence="2">
    <location>
        <begin position="276"/>
        <end position="294"/>
    </location>
</feature>
<reference evidence="3 4" key="1">
    <citation type="submission" date="2022-10" db="EMBL/GenBank/DDBJ databases">
        <title>The complete genomes of actinobacterial strains from the NBC collection.</title>
        <authorList>
            <person name="Joergensen T.S."/>
            <person name="Alvarez Arevalo M."/>
            <person name="Sterndorff E.B."/>
            <person name="Faurdal D."/>
            <person name="Vuksanovic O."/>
            <person name="Mourched A.-S."/>
            <person name="Charusanti P."/>
            <person name="Shaw S."/>
            <person name="Blin K."/>
            <person name="Weber T."/>
        </authorList>
    </citation>
    <scope>NUCLEOTIDE SEQUENCE [LARGE SCALE GENOMIC DNA]</scope>
    <source>
        <strain evidence="3 4">NBC_00319</strain>
    </source>
</reference>
<evidence type="ECO:0000256" key="2">
    <source>
        <dbReference type="SAM" id="Phobius"/>
    </source>
</evidence>
<dbReference type="GO" id="GO:0016874">
    <property type="term" value="F:ligase activity"/>
    <property type="evidence" value="ECO:0007669"/>
    <property type="project" value="UniProtKB-KW"/>
</dbReference>
<dbReference type="EMBL" id="CP108021">
    <property type="protein sequence ID" value="WUM21149.1"/>
    <property type="molecule type" value="Genomic_DNA"/>
</dbReference>
<feature type="region of interest" description="Disordered" evidence="1">
    <location>
        <begin position="445"/>
        <end position="464"/>
    </location>
</feature>
<feature type="transmembrane region" description="Helical" evidence="2">
    <location>
        <begin position="390"/>
        <end position="409"/>
    </location>
</feature>
<keyword evidence="2" id="KW-0472">Membrane</keyword>
<feature type="transmembrane region" description="Helical" evidence="2">
    <location>
        <begin position="416"/>
        <end position="434"/>
    </location>
</feature>
<keyword evidence="3" id="KW-0436">Ligase</keyword>
<feature type="transmembrane region" description="Helical" evidence="2">
    <location>
        <begin position="103"/>
        <end position="121"/>
    </location>
</feature>
<organism evidence="3 4">
    <name type="scientific">Williamsia herbipolensis</name>
    <dbReference type="NCBI Taxonomy" id="1603258"/>
    <lineage>
        <taxon>Bacteria</taxon>
        <taxon>Bacillati</taxon>
        <taxon>Actinomycetota</taxon>
        <taxon>Actinomycetes</taxon>
        <taxon>Mycobacteriales</taxon>
        <taxon>Nocardiaceae</taxon>
        <taxon>Williamsia</taxon>
    </lineage>
</organism>
<dbReference type="KEGG" id="whr:OG579_04910"/>
<feature type="transmembrane region" description="Helical" evidence="2">
    <location>
        <begin position="155"/>
        <end position="172"/>
    </location>
</feature>
<keyword evidence="4" id="KW-1185">Reference proteome</keyword>
<feature type="compositionally biased region" description="Pro residues" evidence="1">
    <location>
        <begin position="451"/>
        <end position="463"/>
    </location>
</feature>